<evidence type="ECO:0000313" key="1">
    <source>
        <dbReference type="EMBL" id="KAH9795451.1"/>
    </source>
</evidence>
<organism evidence="1 2">
    <name type="scientific">Citrus sinensis</name>
    <name type="common">Sweet orange</name>
    <name type="synonym">Citrus aurantium var. sinensis</name>
    <dbReference type="NCBI Taxonomy" id="2711"/>
    <lineage>
        <taxon>Eukaryota</taxon>
        <taxon>Viridiplantae</taxon>
        <taxon>Streptophyta</taxon>
        <taxon>Embryophyta</taxon>
        <taxon>Tracheophyta</taxon>
        <taxon>Spermatophyta</taxon>
        <taxon>Magnoliopsida</taxon>
        <taxon>eudicotyledons</taxon>
        <taxon>Gunneridae</taxon>
        <taxon>Pentapetalae</taxon>
        <taxon>rosids</taxon>
        <taxon>malvids</taxon>
        <taxon>Sapindales</taxon>
        <taxon>Rutaceae</taxon>
        <taxon>Aurantioideae</taxon>
        <taxon>Citrus</taxon>
    </lineage>
</organism>
<protein>
    <submittedName>
        <fullName evidence="1">CDP-diacylglycerol synthase</fullName>
    </submittedName>
</protein>
<gene>
    <name evidence="1" type="ORF">KPL71_005217</name>
</gene>
<comment type="caution">
    <text evidence="1">The sequence shown here is derived from an EMBL/GenBank/DDBJ whole genome shotgun (WGS) entry which is preliminary data.</text>
</comment>
<proteinExistence type="predicted"/>
<accession>A0ACB8NBF1</accession>
<sequence length="231" mass="25518">MENDKKAELASFLKVIPPVEFCCVYGSSLHPNNKDKSAMVDYVLGVSDPQQWHSEVQILADNLDIGNANSVNLRSALSAALLLLPSKFTQVKKIVQGQFDLFKSMYNPLIQEYEAKEFLRFSSYGNHQANVSQDCGVSVTFSLVSSLPPTIKSEMGMKLGENKTVNESGRVVSEVIVRSRDKAAKCLQNVLRRKVMISSARQAVSGLLAAGGVNAARYLGKKMEKAWKSWR</sequence>
<name>A0ACB8NBF1_CITSI</name>
<keyword evidence="2" id="KW-1185">Reference proteome</keyword>
<dbReference type="EMBL" id="CM039171">
    <property type="protein sequence ID" value="KAH9795451.1"/>
    <property type="molecule type" value="Genomic_DNA"/>
</dbReference>
<reference evidence="2" key="1">
    <citation type="journal article" date="2023" name="Hortic. Res.">
        <title>A chromosome-level phased genome enabling allele-level studies in sweet orange: a case study on citrus Huanglongbing tolerance.</title>
        <authorList>
            <person name="Wu B."/>
            <person name="Yu Q."/>
            <person name="Deng Z."/>
            <person name="Duan Y."/>
            <person name="Luo F."/>
            <person name="Gmitter F. Jr."/>
        </authorList>
    </citation>
    <scope>NUCLEOTIDE SEQUENCE [LARGE SCALE GENOMIC DNA]</scope>
    <source>
        <strain evidence="2">cv. Valencia</strain>
    </source>
</reference>
<dbReference type="Proteomes" id="UP000829398">
    <property type="component" value="Chromosome 2"/>
</dbReference>
<evidence type="ECO:0000313" key="2">
    <source>
        <dbReference type="Proteomes" id="UP000829398"/>
    </source>
</evidence>